<evidence type="ECO:0000313" key="4">
    <source>
        <dbReference type="EMBL" id="MET9843061.1"/>
    </source>
</evidence>
<feature type="domain" description="UspA" evidence="3">
    <location>
        <begin position="172"/>
        <end position="313"/>
    </location>
</feature>
<gene>
    <name evidence="4" type="ORF">ABZZ21_00455</name>
</gene>
<feature type="region of interest" description="Disordered" evidence="2">
    <location>
        <begin position="206"/>
        <end position="232"/>
    </location>
</feature>
<evidence type="ECO:0000313" key="5">
    <source>
        <dbReference type="Proteomes" id="UP001550210"/>
    </source>
</evidence>
<keyword evidence="5" id="KW-1185">Reference proteome</keyword>
<comment type="similarity">
    <text evidence="1">Belongs to the universal stress protein A family.</text>
</comment>
<name>A0ABV2UNE2_9ACTN</name>
<dbReference type="Pfam" id="PF00582">
    <property type="entry name" value="Usp"/>
    <property type="match status" value="2"/>
</dbReference>
<evidence type="ECO:0000256" key="2">
    <source>
        <dbReference type="SAM" id="MobiDB-lite"/>
    </source>
</evidence>
<reference evidence="4 5" key="1">
    <citation type="submission" date="2024-06" db="EMBL/GenBank/DDBJ databases">
        <title>The Natural Products Discovery Center: Release of the First 8490 Sequenced Strains for Exploring Actinobacteria Biosynthetic Diversity.</title>
        <authorList>
            <person name="Kalkreuter E."/>
            <person name="Kautsar S.A."/>
            <person name="Yang D."/>
            <person name="Bader C.D."/>
            <person name="Teijaro C.N."/>
            <person name="Fluegel L."/>
            <person name="Davis C.M."/>
            <person name="Simpson J.R."/>
            <person name="Lauterbach L."/>
            <person name="Steele A.D."/>
            <person name="Gui C."/>
            <person name="Meng S."/>
            <person name="Li G."/>
            <person name="Viehrig K."/>
            <person name="Ye F."/>
            <person name="Su P."/>
            <person name="Kiefer A.F."/>
            <person name="Nichols A."/>
            <person name="Cepeda A.J."/>
            <person name="Yan W."/>
            <person name="Fan B."/>
            <person name="Jiang Y."/>
            <person name="Adhikari A."/>
            <person name="Zheng C.-J."/>
            <person name="Schuster L."/>
            <person name="Cowan T.M."/>
            <person name="Smanski M.J."/>
            <person name="Chevrette M.G."/>
            <person name="De Carvalho L.P.S."/>
            <person name="Shen B."/>
        </authorList>
    </citation>
    <scope>NUCLEOTIDE SEQUENCE [LARGE SCALE GENOMIC DNA]</scope>
    <source>
        <strain evidence="4 5">NPDC006434</strain>
    </source>
</reference>
<feature type="compositionally biased region" description="Basic and acidic residues" evidence="2">
    <location>
        <begin position="218"/>
        <end position="232"/>
    </location>
</feature>
<dbReference type="PANTHER" id="PTHR46268">
    <property type="entry name" value="STRESS RESPONSE PROTEIN NHAX"/>
    <property type="match status" value="1"/>
</dbReference>
<feature type="domain" description="UspA" evidence="3">
    <location>
        <begin position="1"/>
        <end position="149"/>
    </location>
</feature>
<accession>A0ABV2UNE2</accession>
<dbReference type="PRINTS" id="PR01438">
    <property type="entry name" value="UNVRSLSTRESS"/>
</dbReference>
<dbReference type="Gene3D" id="3.40.50.620">
    <property type="entry name" value="HUPs"/>
    <property type="match status" value="2"/>
</dbReference>
<evidence type="ECO:0000256" key="1">
    <source>
        <dbReference type="ARBA" id="ARBA00008791"/>
    </source>
</evidence>
<dbReference type="Proteomes" id="UP001550210">
    <property type="component" value="Unassembled WGS sequence"/>
</dbReference>
<protein>
    <submittedName>
        <fullName evidence="4">Universal stress protein</fullName>
    </submittedName>
</protein>
<proteinExistence type="inferred from homology"/>
<dbReference type="InterPro" id="IPR006016">
    <property type="entry name" value="UspA"/>
</dbReference>
<dbReference type="PANTHER" id="PTHR46268:SF6">
    <property type="entry name" value="UNIVERSAL STRESS PROTEIN UP12"/>
    <property type="match status" value="1"/>
</dbReference>
<evidence type="ECO:0000259" key="3">
    <source>
        <dbReference type="Pfam" id="PF00582"/>
    </source>
</evidence>
<sequence>MPRTVTVGFDGSPESRAAVDWAAREARLRALPLLLVNVWEPVPEPMGRSPMLGPSAQQGWAEHGVTSVGPGARQILRGAADEVRRRHPAVDVGLEQLTGRATEELLKVAVDAELLVLGSHGRSGVAGLLVGSVGLHVAAHTERPVVLVRAGESADDEHVRDPSGAVSAGTPFRPVVLGLDAAHPDGTLVRFAFEAAALRNTALRVVHDPGHGSPAGRGPHEGAEPDTAHGHGDVLGGALGPVGALHAFRQEFPDVEVVEESPPGKAADRLVAASREASLVVVGRRVRHSPLGAHLGPVTHAVLHHAAAPVAVVAHS</sequence>
<dbReference type="InterPro" id="IPR006015">
    <property type="entry name" value="Universal_stress_UspA"/>
</dbReference>
<dbReference type="RefSeq" id="WP_355390360.1">
    <property type="nucleotide sequence ID" value="NZ_JBEXPZ010000001.1"/>
</dbReference>
<dbReference type="EMBL" id="JBEXPZ010000001">
    <property type="protein sequence ID" value="MET9843061.1"/>
    <property type="molecule type" value="Genomic_DNA"/>
</dbReference>
<comment type="caution">
    <text evidence="4">The sequence shown here is derived from an EMBL/GenBank/DDBJ whole genome shotgun (WGS) entry which is preliminary data.</text>
</comment>
<dbReference type="InterPro" id="IPR014729">
    <property type="entry name" value="Rossmann-like_a/b/a_fold"/>
</dbReference>
<dbReference type="SUPFAM" id="SSF52402">
    <property type="entry name" value="Adenine nucleotide alpha hydrolases-like"/>
    <property type="match status" value="2"/>
</dbReference>
<organism evidence="4 5">
    <name type="scientific">Streptomyces ossamyceticus</name>
    <dbReference type="NCBI Taxonomy" id="249581"/>
    <lineage>
        <taxon>Bacteria</taxon>
        <taxon>Bacillati</taxon>
        <taxon>Actinomycetota</taxon>
        <taxon>Actinomycetes</taxon>
        <taxon>Kitasatosporales</taxon>
        <taxon>Streptomycetaceae</taxon>
        <taxon>Streptomyces</taxon>
    </lineage>
</organism>